<evidence type="ECO:0000256" key="4">
    <source>
        <dbReference type="ARBA" id="ARBA00022452"/>
    </source>
</evidence>
<dbReference type="InterPro" id="IPR042186">
    <property type="entry name" value="FimD_plug_dom"/>
</dbReference>
<dbReference type="Pfam" id="PF13954">
    <property type="entry name" value="PapC_N"/>
    <property type="match status" value="1"/>
</dbReference>
<keyword evidence="6 9" id="KW-0732">Signal</keyword>
<sequence length="802" mass="89299">MQKMLTLLLLIPFSVSSSEFNTDFIQGNAKTREDISKLLNDFGSLPLGTQSYKVYINRQYIGYEALTAVQDENGKTSLCLPQEHLSQYGIHLTELAKNSLKNKNCQQVISTLNGTVEYDPNSLQLEISIPDTHLMNIDDIRFYERELDKGINAGFVNYSISARYNSRDKLDEFKVPLAAEIGLNYHEYRLRANFASSDLGDDSLTRQQAYIAKPIPSILSELVAGESLTQGFLAESIPFTGLSLRSDKDMLPRYKRDYTPVVRGIAESNSTVNIYQGDYLIYTKDVPVGNFSITDLPYLSNNQLIVEIIGENGQVKRFNYTVTQIPMLLTEDTNRYEISVGKYRSVDNKNLNTFVYGEYGHGFEELTLMGAITASSLYYAMSMGSAITLGDFGAVSTDYTYSNTEFEHNEFHSGHSFRLLYAKELSESTNLQLAGYRFSSENFRTFSEAVRDSYDREYQGSSVLGSATRVRSKSRFDANLNMDLSSSSIYINLAHENYWNKQDSSTSYSVGLNSSWGRMNYSLSASYTDYENSSDDHTVMMTASIPLEFDDKHFSIYSSVIANSNNTTYEVGQSGMYKDYAYSIGASLNEDSPVYARASISANLDKTNISANVSGNKNGTSTSVSASGTMVAFKDDILFGARRADSYVIAKVGDRQGIEVNGRATNDNGHALVTSIDPYEQNELRLNAKTIPTDIQTQESIISRVPVRGVIGYVDFKANTVIRFITQLQDSNKNNLPLGTIVTLDNKKAVVGVNGRVMLEANVKDGTHYPKTLLISTEYCKGQVVIKEPSNQILNLGVTRCS</sequence>
<feature type="signal peptide" evidence="9">
    <location>
        <begin position="1"/>
        <end position="17"/>
    </location>
</feature>
<evidence type="ECO:0000256" key="8">
    <source>
        <dbReference type="ARBA" id="ARBA00023237"/>
    </source>
</evidence>
<dbReference type="InterPro" id="IPR037224">
    <property type="entry name" value="PapC_N_sf"/>
</dbReference>
<evidence type="ECO:0000256" key="9">
    <source>
        <dbReference type="SAM" id="SignalP"/>
    </source>
</evidence>
<evidence type="ECO:0000256" key="2">
    <source>
        <dbReference type="ARBA" id="ARBA00008064"/>
    </source>
</evidence>
<keyword evidence="8" id="KW-0998">Cell outer membrane</keyword>
<keyword evidence="7" id="KW-0472">Membrane</keyword>
<evidence type="ECO:0000313" key="12">
    <source>
        <dbReference type="Proteomes" id="UP000241404"/>
    </source>
</evidence>
<evidence type="ECO:0000256" key="5">
    <source>
        <dbReference type="ARBA" id="ARBA00022692"/>
    </source>
</evidence>
<dbReference type="Gene3D" id="2.60.40.2610">
    <property type="entry name" value="Outer membrane usher protein FimD, plug domain"/>
    <property type="match status" value="1"/>
</dbReference>
<keyword evidence="5" id="KW-0812">Transmembrane</keyword>
<comment type="similarity">
    <text evidence="2">Belongs to the fimbrial export usher family.</text>
</comment>
<proteinExistence type="inferred from homology"/>
<comment type="caution">
    <text evidence="11">The sequence shown here is derived from an EMBL/GenBank/DDBJ whole genome shotgun (WGS) entry which is preliminary data.</text>
</comment>
<dbReference type="EMBL" id="PYMM01000001">
    <property type="protein sequence ID" value="PSU19002.1"/>
    <property type="molecule type" value="Genomic_DNA"/>
</dbReference>
<comment type="subcellular location">
    <subcellularLocation>
        <location evidence="1">Cell outer membrane</location>
        <topology evidence="1">Multi-pass membrane protein</topology>
    </subcellularLocation>
</comment>
<keyword evidence="3" id="KW-0813">Transport</keyword>
<evidence type="ECO:0000256" key="3">
    <source>
        <dbReference type="ARBA" id="ARBA00022448"/>
    </source>
</evidence>
<dbReference type="Proteomes" id="UP000241404">
    <property type="component" value="Unassembled WGS sequence"/>
</dbReference>
<dbReference type="RefSeq" id="WP_065171443.1">
    <property type="nucleotide sequence ID" value="NZ_LZFH01000012.1"/>
</dbReference>
<feature type="domain" description="PapC N-terminal" evidence="10">
    <location>
        <begin position="19"/>
        <end position="161"/>
    </location>
</feature>
<dbReference type="Pfam" id="PF00577">
    <property type="entry name" value="Usher"/>
    <property type="match status" value="1"/>
</dbReference>
<reference evidence="11 12" key="1">
    <citation type="submission" date="2018-03" db="EMBL/GenBank/DDBJ databases">
        <title>Whole genome sequencing of Histamine producing bacteria.</title>
        <authorList>
            <person name="Butler K."/>
        </authorList>
    </citation>
    <scope>NUCLEOTIDE SEQUENCE [LARGE SCALE GENOMIC DNA]</scope>
    <source>
        <strain evidence="11 12">BT-6</strain>
    </source>
</reference>
<dbReference type="GO" id="GO:0009279">
    <property type="term" value="C:cell outer membrane"/>
    <property type="evidence" value="ECO:0007669"/>
    <property type="project" value="UniProtKB-SubCell"/>
</dbReference>
<dbReference type="Gene3D" id="2.60.40.3110">
    <property type="match status" value="1"/>
</dbReference>
<dbReference type="PANTHER" id="PTHR30451:SF5">
    <property type="entry name" value="SLR0019 PROTEIN"/>
    <property type="match status" value="1"/>
</dbReference>
<keyword evidence="4" id="KW-1134">Transmembrane beta strand</keyword>
<evidence type="ECO:0000256" key="6">
    <source>
        <dbReference type="ARBA" id="ARBA00022729"/>
    </source>
</evidence>
<dbReference type="InterPro" id="IPR025885">
    <property type="entry name" value="PapC_N"/>
</dbReference>
<gene>
    <name evidence="11" type="ORF">CTM90_03250</name>
</gene>
<feature type="chain" id="PRO_5044891859" evidence="9">
    <location>
        <begin position="18"/>
        <end position="802"/>
    </location>
</feature>
<dbReference type="AlphaFoldDB" id="A0ABD6XB41"/>
<dbReference type="SUPFAM" id="SSF141729">
    <property type="entry name" value="FimD N-terminal domain-like"/>
    <property type="match status" value="1"/>
</dbReference>
<protein>
    <submittedName>
        <fullName evidence="11">Fimbrial biogenesis outer membrane usher protein</fullName>
    </submittedName>
</protein>
<evidence type="ECO:0000259" key="10">
    <source>
        <dbReference type="Pfam" id="PF13954"/>
    </source>
</evidence>
<evidence type="ECO:0000313" key="11">
    <source>
        <dbReference type="EMBL" id="PSU19002.1"/>
    </source>
</evidence>
<dbReference type="InterPro" id="IPR000015">
    <property type="entry name" value="Fimb_usher"/>
</dbReference>
<name>A0ABD6XB41_PHODM</name>
<dbReference type="PANTHER" id="PTHR30451">
    <property type="entry name" value="OUTER MEMBRANE USHER PROTEIN"/>
    <property type="match status" value="1"/>
</dbReference>
<evidence type="ECO:0000256" key="7">
    <source>
        <dbReference type="ARBA" id="ARBA00023136"/>
    </source>
</evidence>
<dbReference type="Gene3D" id="3.10.20.410">
    <property type="match status" value="1"/>
</dbReference>
<organism evidence="11 12">
    <name type="scientific">Photobacterium damselae</name>
    <dbReference type="NCBI Taxonomy" id="38293"/>
    <lineage>
        <taxon>Bacteria</taxon>
        <taxon>Pseudomonadati</taxon>
        <taxon>Pseudomonadota</taxon>
        <taxon>Gammaproteobacteria</taxon>
        <taxon>Vibrionales</taxon>
        <taxon>Vibrionaceae</taxon>
        <taxon>Photobacterium</taxon>
    </lineage>
</organism>
<evidence type="ECO:0000256" key="1">
    <source>
        <dbReference type="ARBA" id="ARBA00004571"/>
    </source>
</evidence>
<accession>A0ABD6XB41</accession>